<name>A0A444HPQ7_RHILE</name>
<feature type="transmembrane region" description="Helical" evidence="1">
    <location>
        <begin position="30"/>
        <end position="52"/>
    </location>
</feature>
<sequence length="68" mass="7748">MKYVAPIILVVLVFAGSIVCNRVTPLVFGLPMFFAWHVFSVFLISAGMWMIFKMDPKNRELDPDAENN</sequence>
<proteinExistence type="predicted"/>
<dbReference type="EMBL" id="SBHX01000068">
    <property type="protein sequence ID" value="RWX24548.1"/>
    <property type="molecule type" value="Genomic_DNA"/>
</dbReference>
<keyword evidence="1" id="KW-1133">Transmembrane helix</keyword>
<dbReference type="Pfam" id="PF11755">
    <property type="entry name" value="DUF3311"/>
    <property type="match status" value="1"/>
</dbReference>
<gene>
    <name evidence="2" type="ORF">EHI47_28000</name>
</gene>
<dbReference type="RefSeq" id="WP_128411937.1">
    <property type="nucleotide sequence ID" value="NZ_JAAXFL010000043.1"/>
</dbReference>
<dbReference type="InterPro" id="IPR021741">
    <property type="entry name" value="DUF3311"/>
</dbReference>
<evidence type="ECO:0000313" key="2">
    <source>
        <dbReference type="EMBL" id="RWX24548.1"/>
    </source>
</evidence>
<protein>
    <submittedName>
        <fullName evidence="2">DUF3311 domain-containing protein</fullName>
    </submittedName>
</protein>
<evidence type="ECO:0000256" key="1">
    <source>
        <dbReference type="SAM" id="Phobius"/>
    </source>
</evidence>
<dbReference type="Proteomes" id="UP000283817">
    <property type="component" value="Unassembled WGS sequence"/>
</dbReference>
<reference evidence="2 3" key="1">
    <citation type="submission" date="2019-01" db="EMBL/GenBank/DDBJ databases">
        <title>RHIZO-ID as a novel technology for direct rhizobia identification.</title>
        <authorList>
            <person name="De Meyer S.E."/>
        </authorList>
    </citation>
    <scope>NUCLEOTIDE SEQUENCE [LARGE SCALE GENOMIC DNA]</scope>
    <source>
        <strain evidence="2 3">WSM448</strain>
    </source>
</reference>
<comment type="caution">
    <text evidence="2">The sequence shown here is derived from an EMBL/GenBank/DDBJ whole genome shotgun (WGS) entry which is preliminary data.</text>
</comment>
<dbReference type="AlphaFoldDB" id="A0A444HPQ7"/>
<organism evidence="2 3">
    <name type="scientific">Rhizobium leguminosarum</name>
    <dbReference type="NCBI Taxonomy" id="384"/>
    <lineage>
        <taxon>Bacteria</taxon>
        <taxon>Pseudomonadati</taxon>
        <taxon>Pseudomonadota</taxon>
        <taxon>Alphaproteobacteria</taxon>
        <taxon>Hyphomicrobiales</taxon>
        <taxon>Rhizobiaceae</taxon>
        <taxon>Rhizobium/Agrobacterium group</taxon>
        <taxon>Rhizobium</taxon>
    </lineage>
</organism>
<keyword evidence="1" id="KW-0472">Membrane</keyword>
<keyword evidence="1" id="KW-0812">Transmembrane</keyword>
<accession>A0A444HPQ7</accession>
<evidence type="ECO:0000313" key="3">
    <source>
        <dbReference type="Proteomes" id="UP000283817"/>
    </source>
</evidence>